<evidence type="ECO:0000313" key="1">
    <source>
        <dbReference type="EMBL" id="TFD47881.1"/>
    </source>
</evidence>
<dbReference type="RefSeq" id="WP_134520383.1">
    <property type="nucleotide sequence ID" value="NZ_SOHE01000060.1"/>
</dbReference>
<keyword evidence="2" id="KW-1185">Reference proteome</keyword>
<comment type="caution">
    <text evidence="1">The sequence shown here is derived from an EMBL/GenBank/DDBJ whole genome shotgun (WGS) entry which is preliminary data.</text>
</comment>
<evidence type="ECO:0000313" key="2">
    <source>
        <dbReference type="Proteomes" id="UP000297447"/>
    </source>
</evidence>
<organism evidence="1 2">
    <name type="scientific">Cryobacterium frigoriphilum</name>
    <dbReference type="NCBI Taxonomy" id="1259150"/>
    <lineage>
        <taxon>Bacteria</taxon>
        <taxon>Bacillati</taxon>
        <taxon>Actinomycetota</taxon>
        <taxon>Actinomycetes</taxon>
        <taxon>Micrococcales</taxon>
        <taxon>Microbacteriaceae</taxon>
        <taxon>Cryobacterium</taxon>
    </lineage>
</organism>
<sequence length="182" mass="19262">MTVPEPATRFAAVAVAVTVTLALTGCVQFASSTRSLAVTEARTMLPYAESYFEAVLADFVDRDSALAAIRAGETGFGTALLTAETRDDVLRSDFNRTGVALYATGADNDQLYADVLVSARGVTSDWTGEDAEIVYLCVRQLGTPSQPRSASIEQATCPDDLIDITLPGTPATVVTLAEMRSE</sequence>
<dbReference type="AlphaFoldDB" id="A0A4R8ZWN7"/>
<protein>
    <submittedName>
        <fullName evidence="1">Uncharacterized protein</fullName>
    </submittedName>
</protein>
<reference evidence="1 2" key="1">
    <citation type="submission" date="2019-03" db="EMBL/GenBank/DDBJ databases">
        <title>Genomics of glacier-inhabiting Cryobacterium strains.</title>
        <authorList>
            <person name="Liu Q."/>
            <person name="Xin Y.-H."/>
        </authorList>
    </citation>
    <scope>NUCLEOTIDE SEQUENCE [LARGE SCALE GENOMIC DNA]</scope>
    <source>
        <strain evidence="1 2">Hh14</strain>
    </source>
</reference>
<name>A0A4R8ZWN7_9MICO</name>
<accession>A0A4R8ZWN7</accession>
<dbReference type="EMBL" id="SOHE01000060">
    <property type="protein sequence ID" value="TFD47881.1"/>
    <property type="molecule type" value="Genomic_DNA"/>
</dbReference>
<gene>
    <name evidence="1" type="ORF">E3T55_15150</name>
</gene>
<proteinExistence type="predicted"/>
<dbReference type="Proteomes" id="UP000297447">
    <property type="component" value="Unassembled WGS sequence"/>
</dbReference>
<dbReference type="OrthoDB" id="9921019at2"/>